<dbReference type="EMBL" id="FXTY01000003">
    <property type="protein sequence ID" value="SMP17844.1"/>
    <property type="molecule type" value="Genomic_DNA"/>
</dbReference>
<gene>
    <name evidence="1" type="ORF">SAMN06265373_103199</name>
</gene>
<comment type="caution">
    <text evidence="1">The sequence shown here is derived from an EMBL/GenBank/DDBJ whole genome shotgun (WGS) entry which is preliminary data.</text>
</comment>
<accession>A0ABY1NVC7</accession>
<dbReference type="RefSeq" id="WP_283425654.1">
    <property type="nucleotide sequence ID" value="NZ_FXTY01000003.1"/>
</dbReference>
<evidence type="ECO:0000313" key="1">
    <source>
        <dbReference type="EMBL" id="SMP17844.1"/>
    </source>
</evidence>
<proteinExistence type="predicted"/>
<name>A0ABY1NVC7_9RHOB</name>
<organism evidence="1 2">
    <name type="scientific">Shimia sagamensis</name>
    <dbReference type="NCBI Taxonomy" id="1566352"/>
    <lineage>
        <taxon>Bacteria</taxon>
        <taxon>Pseudomonadati</taxon>
        <taxon>Pseudomonadota</taxon>
        <taxon>Alphaproteobacteria</taxon>
        <taxon>Rhodobacterales</taxon>
        <taxon>Roseobacteraceae</taxon>
    </lineage>
</organism>
<dbReference type="Pfam" id="PF05159">
    <property type="entry name" value="Capsule_synth"/>
    <property type="match status" value="1"/>
</dbReference>
<reference evidence="1 2" key="1">
    <citation type="submission" date="2017-05" db="EMBL/GenBank/DDBJ databases">
        <authorList>
            <person name="Varghese N."/>
            <person name="Submissions S."/>
        </authorList>
    </citation>
    <scope>NUCLEOTIDE SEQUENCE [LARGE SCALE GENOMIC DNA]</scope>
    <source>
        <strain evidence="1 2">DSM 29734</strain>
    </source>
</reference>
<dbReference type="Proteomes" id="UP001157961">
    <property type="component" value="Unassembled WGS sequence"/>
</dbReference>
<protein>
    <submittedName>
        <fullName evidence="1">Capsule polysaccharide biosynthesis protein</fullName>
    </submittedName>
</protein>
<keyword evidence="2" id="KW-1185">Reference proteome</keyword>
<sequence length="640" mass="72402">MAAKVVFHLPKQFHENYLELTHLALFHKIHALIVPRGGEVEVRRRHETLRSMERSDWSDRLESENLHVIENGMVQQDNALNTALAYLPPYFHLDPQGVLAESMAGDAKFSETEVNAVLANSKFRGLHDRLVKKRRSRYGPKDEVTEIPDGCIAVFLQGDNPHRQGTAYCDNETLLRTVAENAGGRTVVVKAHPVSKQLDDAQLILNLLQDGLPVEPTDANVHDILRQCSVTVSYNSAVAMEGFMHGKPAILFGKSDFHHVVETVCNPNDFPTALHAALVSQHDYAKYLHWYFSNYAVSVEDWLLEDKLLQIFEKMGFAEDRLGLREVSGATSENQVGPRSKQAIDETQRLFRGLTEAKSVKLRRSLIIDEDYHEFIGAIGDQKVRVCRHLSAEGQRDVRARVAETSYLQDIMVSEQFFAEKAIFAHEEYGVLCVSQVPGVPLAQKIAGASGPRRSKFVRMGAEWLEAATQARIKQTELASLFRLKNLKEWSLDNIEDDGDCSLLERLLSDLTKRARLIKGMEIKQIHGQAWFSAENLVFKDTTLCGINIRGAHWTSVSRAAAQYLVDLQLVAPAISGKTRFGIAQDDWRAFLSIDLVPEGERRTALPFFIGEQLFRRFVTDYRSQEKRERGRQSIRVFLE</sequence>
<dbReference type="InterPro" id="IPR007833">
    <property type="entry name" value="Capsule_polysaccharide_synth"/>
</dbReference>
<evidence type="ECO:0000313" key="2">
    <source>
        <dbReference type="Proteomes" id="UP001157961"/>
    </source>
</evidence>